<proteinExistence type="predicted"/>
<comment type="caution">
    <text evidence="2">The sequence shown here is derived from an EMBL/GenBank/DDBJ whole genome shotgun (WGS) entry which is preliminary data.</text>
</comment>
<dbReference type="Proteomes" id="UP000319836">
    <property type="component" value="Unassembled WGS sequence"/>
</dbReference>
<dbReference type="EMBL" id="VBPA01000389">
    <property type="protein sequence ID" value="TMQ68715.1"/>
    <property type="molecule type" value="Genomic_DNA"/>
</dbReference>
<evidence type="ECO:0000256" key="1">
    <source>
        <dbReference type="SAM" id="Coils"/>
    </source>
</evidence>
<name>A0A538TYJ1_UNCEI</name>
<protein>
    <recommendedName>
        <fullName evidence="4">Coiled coil domain-containing protein</fullName>
    </recommendedName>
</protein>
<reference evidence="2 3" key="1">
    <citation type="journal article" date="2019" name="Nat. Microbiol.">
        <title>Mediterranean grassland soil C-N compound turnover is dependent on rainfall and depth, and is mediated by genomically divergent microorganisms.</title>
        <authorList>
            <person name="Diamond S."/>
            <person name="Andeer P.F."/>
            <person name="Li Z."/>
            <person name="Crits-Christoph A."/>
            <person name="Burstein D."/>
            <person name="Anantharaman K."/>
            <person name="Lane K.R."/>
            <person name="Thomas B.C."/>
            <person name="Pan C."/>
            <person name="Northen T.R."/>
            <person name="Banfield J.F."/>
        </authorList>
    </citation>
    <scope>NUCLEOTIDE SEQUENCE [LARGE SCALE GENOMIC DNA]</scope>
    <source>
        <strain evidence="2">WS_10</strain>
    </source>
</reference>
<organism evidence="2 3">
    <name type="scientific">Eiseniibacteriota bacterium</name>
    <dbReference type="NCBI Taxonomy" id="2212470"/>
    <lineage>
        <taxon>Bacteria</taxon>
        <taxon>Candidatus Eiseniibacteriota</taxon>
    </lineage>
</organism>
<evidence type="ECO:0000313" key="3">
    <source>
        <dbReference type="Proteomes" id="UP000319836"/>
    </source>
</evidence>
<sequence>MAERSEREHEVAARLDSTRARLDSLKSEAAVLGNKVNSATTAKIAELEVEKDSAQVRFERLHQTGKEKWDEARTSFANLLDSLDVRIDQARHNLRRPSKS</sequence>
<evidence type="ECO:0000313" key="2">
    <source>
        <dbReference type="EMBL" id="TMQ68715.1"/>
    </source>
</evidence>
<feature type="coiled-coil region" evidence="1">
    <location>
        <begin position="15"/>
        <end position="64"/>
    </location>
</feature>
<accession>A0A538TYJ1</accession>
<dbReference type="AlphaFoldDB" id="A0A538TYJ1"/>
<gene>
    <name evidence="2" type="ORF">E6K80_13975</name>
</gene>
<keyword evidence="1" id="KW-0175">Coiled coil</keyword>
<evidence type="ECO:0008006" key="4">
    <source>
        <dbReference type="Google" id="ProtNLM"/>
    </source>
</evidence>